<dbReference type="InterPro" id="IPR023512">
    <property type="entry name" value="Deaminase_MtaD/DadD"/>
</dbReference>
<evidence type="ECO:0000256" key="4">
    <source>
        <dbReference type="HAMAP-Rule" id="MF_01281"/>
    </source>
</evidence>
<evidence type="ECO:0000313" key="6">
    <source>
        <dbReference type="EMBL" id="EEG77019.1"/>
    </source>
</evidence>
<dbReference type="InterPro" id="IPR006680">
    <property type="entry name" value="Amidohydro-rel"/>
</dbReference>
<dbReference type="Proteomes" id="UP000006443">
    <property type="component" value="Unassembled WGS sequence"/>
</dbReference>
<protein>
    <recommendedName>
        <fullName evidence="4">5-methylthioadenosine/S-adenosylhomocysteine deaminase</fullName>
        <shortName evidence="4">MTA/SAH deaminase</shortName>
        <ecNumber evidence="4">3.5.4.28</ecNumber>
        <ecNumber evidence="4">3.5.4.31</ecNumber>
    </recommendedName>
</protein>
<comment type="similarity">
    <text evidence="4">Belongs to the metallo-dependent hydrolases superfamily. MTA/SAH deaminase family.</text>
</comment>
<comment type="caution">
    <text evidence="4">Lacks conserved residue(s) required for the propagation of feature annotation.</text>
</comment>
<dbReference type="InterPro" id="IPR050287">
    <property type="entry name" value="MTA/SAH_deaminase"/>
</dbReference>
<dbReference type="EC" id="3.5.4.31" evidence="4"/>
<comment type="catalytic activity">
    <reaction evidence="4">
        <text>S-methyl-5'-thioadenosine + H2O + H(+) = S-methyl-5'-thioinosine + NH4(+)</text>
        <dbReference type="Rhea" id="RHEA:25025"/>
        <dbReference type="ChEBI" id="CHEBI:15377"/>
        <dbReference type="ChEBI" id="CHEBI:15378"/>
        <dbReference type="ChEBI" id="CHEBI:17509"/>
        <dbReference type="ChEBI" id="CHEBI:28938"/>
        <dbReference type="ChEBI" id="CHEBI:48595"/>
        <dbReference type="EC" id="3.5.4.31"/>
    </reaction>
</comment>
<accession>C0GHU5</accession>
<dbReference type="GO" id="GO:0046872">
    <property type="term" value="F:metal ion binding"/>
    <property type="evidence" value="ECO:0007669"/>
    <property type="project" value="UniProtKB-KW"/>
</dbReference>
<dbReference type="EMBL" id="ACJM01000010">
    <property type="protein sequence ID" value="EEG77019.1"/>
    <property type="molecule type" value="Genomic_DNA"/>
</dbReference>
<dbReference type="eggNOG" id="COG0402">
    <property type="taxonomic scope" value="Bacteria"/>
</dbReference>
<dbReference type="Gene3D" id="2.30.40.10">
    <property type="entry name" value="Urease, subunit C, domain 1"/>
    <property type="match status" value="1"/>
</dbReference>
<feature type="binding site" evidence="4">
    <location>
        <position position="183"/>
    </location>
    <ligand>
        <name>substrate</name>
    </ligand>
</feature>
<dbReference type="SUPFAM" id="SSF51556">
    <property type="entry name" value="Metallo-dependent hydrolases"/>
    <property type="match status" value="1"/>
</dbReference>
<name>C0GHU5_DETAL</name>
<feature type="binding site" evidence="4">
    <location>
        <position position="298"/>
    </location>
    <ligand>
        <name>substrate</name>
    </ligand>
</feature>
<dbReference type="GO" id="GO:0090614">
    <property type="term" value="F:5'-methylthioadenosine deaminase activity"/>
    <property type="evidence" value="ECO:0007669"/>
    <property type="project" value="UniProtKB-UniRule"/>
</dbReference>
<comment type="catalytic activity">
    <reaction evidence="4">
        <text>S-adenosyl-L-homocysteine + H2O + H(+) = S-inosyl-L-homocysteine + NH4(+)</text>
        <dbReference type="Rhea" id="RHEA:20716"/>
        <dbReference type="ChEBI" id="CHEBI:15377"/>
        <dbReference type="ChEBI" id="CHEBI:15378"/>
        <dbReference type="ChEBI" id="CHEBI:28938"/>
        <dbReference type="ChEBI" id="CHEBI:57856"/>
        <dbReference type="ChEBI" id="CHEBI:57985"/>
        <dbReference type="EC" id="3.5.4.28"/>
    </reaction>
</comment>
<feature type="binding site" evidence="4">
    <location>
        <position position="145"/>
    </location>
    <ligand>
        <name>substrate</name>
    </ligand>
</feature>
<keyword evidence="7" id="KW-1185">Reference proteome</keyword>
<feature type="binding site" evidence="4">
    <location>
        <position position="66"/>
    </location>
    <ligand>
        <name>Zn(2+)</name>
        <dbReference type="ChEBI" id="CHEBI:29105"/>
    </ligand>
</feature>
<dbReference type="InterPro" id="IPR032466">
    <property type="entry name" value="Metal_Hydrolase"/>
</dbReference>
<dbReference type="RefSeq" id="WP_008517183.1">
    <property type="nucleotide sequence ID" value="NZ_ACJM01000010.1"/>
</dbReference>
<dbReference type="EC" id="3.5.4.28" evidence="4"/>
<dbReference type="Gene3D" id="3.20.20.140">
    <property type="entry name" value="Metal-dependent hydrolases"/>
    <property type="match status" value="1"/>
</dbReference>
<evidence type="ECO:0000256" key="3">
    <source>
        <dbReference type="ARBA" id="ARBA00022833"/>
    </source>
</evidence>
<feature type="binding site" evidence="4">
    <location>
        <position position="64"/>
    </location>
    <ligand>
        <name>Zn(2+)</name>
        <dbReference type="ChEBI" id="CHEBI:29105"/>
    </ligand>
</feature>
<proteinExistence type="inferred from homology"/>
<keyword evidence="3 4" id="KW-0862">Zinc</keyword>
<dbReference type="Pfam" id="PF01979">
    <property type="entry name" value="Amidohydro_1"/>
    <property type="match status" value="1"/>
</dbReference>
<comment type="caution">
    <text evidence="6">The sequence shown here is derived from an EMBL/GenBank/DDBJ whole genome shotgun (WGS) entry which is preliminary data.</text>
</comment>
<comment type="function">
    <text evidence="4">Catalyzes the deamination of 5-methylthioadenosine and S-adenosyl-L-homocysteine into 5-methylthioinosine and S-inosyl-L-homocysteine, respectively. Is also able to deaminate adenosine.</text>
</comment>
<dbReference type="GO" id="GO:0050270">
    <property type="term" value="F:S-adenosylhomocysteine deaminase activity"/>
    <property type="evidence" value="ECO:0007669"/>
    <property type="project" value="UniProtKB-UniRule"/>
</dbReference>
<evidence type="ECO:0000313" key="7">
    <source>
        <dbReference type="Proteomes" id="UP000006443"/>
    </source>
</evidence>
<feature type="binding site" evidence="4">
    <location>
        <position position="298"/>
    </location>
    <ligand>
        <name>Zn(2+)</name>
        <dbReference type="ChEBI" id="CHEBI:29105"/>
    </ligand>
</feature>
<evidence type="ECO:0000256" key="2">
    <source>
        <dbReference type="ARBA" id="ARBA00022801"/>
    </source>
</evidence>
<keyword evidence="1 4" id="KW-0479">Metal-binding</keyword>
<evidence type="ECO:0000256" key="1">
    <source>
        <dbReference type="ARBA" id="ARBA00022723"/>
    </source>
</evidence>
<dbReference type="PANTHER" id="PTHR43794">
    <property type="entry name" value="AMINOHYDROLASE SSNA-RELATED"/>
    <property type="match status" value="1"/>
</dbReference>
<dbReference type="HAMAP" id="MF_01281">
    <property type="entry name" value="MTA_SAH_deamin"/>
    <property type="match status" value="1"/>
</dbReference>
<dbReference type="PANTHER" id="PTHR43794:SF11">
    <property type="entry name" value="AMIDOHYDROLASE-RELATED DOMAIN-CONTAINING PROTEIN"/>
    <property type="match status" value="1"/>
</dbReference>
<feature type="domain" description="Amidohydrolase-related" evidence="5">
    <location>
        <begin position="56"/>
        <end position="400"/>
    </location>
</feature>
<feature type="binding site" evidence="4">
    <location>
        <position position="213"/>
    </location>
    <ligand>
        <name>substrate</name>
    </ligand>
</feature>
<dbReference type="CDD" id="cd01298">
    <property type="entry name" value="ATZ_TRZ_like"/>
    <property type="match status" value="1"/>
</dbReference>
<dbReference type="FunFam" id="3.20.20.140:FF:000014">
    <property type="entry name" value="5-methylthioadenosine/S-adenosylhomocysteine deaminase"/>
    <property type="match status" value="1"/>
</dbReference>
<dbReference type="InterPro" id="IPR011059">
    <property type="entry name" value="Metal-dep_hydrolase_composite"/>
</dbReference>
<evidence type="ECO:0000259" key="5">
    <source>
        <dbReference type="Pfam" id="PF01979"/>
    </source>
</evidence>
<comment type="cofactor">
    <cofactor evidence="4">
        <name>Zn(2+)</name>
        <dbReference type="ChEBI" id="CHEBI:29105"/>
    </cofactor>
    <text evidence="4">Binds 1 zinc ion per subunit.</text>
</comment>
<feature type="binding site" evidence="4">
    <location>
        <position position="210"/>
    </location>
    <ligand>
        <name>Zn(2+)</name>
        <dbReference type="ChEBI" id="CHEBI:29105"/>
    </ligand>
</feature>
<keyword evidence="2 4" id="KW-0378">Hydrolase</keyword>
<dbReference type="STRING" id="555088.DealDRAFT_2054"/>
<organism evidence="6 7">
    <name type="scientific">Dethiobacter alkaliphilus AHT 1</name>
    <dbReference type="NCBI Taxonomy" id="555088"/>
    <lineage>
        <taxon>Bacteria</taxon>
        <taxon>Bacillati</taxon>
        <taxon>Bacillota</taxon>
        <taxon>Dethiobacteria</taxon>
        <taxon>Dethiobacterales</taxon>
        <taxon>Dethiobacteraceae</taxon>
        <taxon>Dethiobacter</taxon>
    </lineage>
</organism>
<reference evidence="6 7" key="1">
    <citation type="submission" date="2009-02" db="EMBL/GenBank/DDBJ databases">
        <title>Sequencing of the draft genome and assembly of Dethiobacter alkaliphilus AHT 1.</title>
        <authorList>
            <consortium name="US DOE Joint Genome Institute (JGI-PGF)"/>
            <person name="Lucas S."/>
            <person name="Copeland A."/>
            <person name="Lapidus A."/>
            <person name="Glavina del Rio T."/>
            <person name="Dalin E."/>
            <person name="Tice H."/>
            <person name="Bruce D."/>
            <person name="Goodwin L."/>
            <person name="Pitluck S."/>
            <person name="Larimer F."/>
            <person name="Land M.L."/>
            <person name="Hauser L."/>
            <person name="Muyzer G."/>
        </authorList>
    </citation>
    <scope>NUCLEOTIDE SEQUENCE [LARGE SCALE GENOMIC DNA]</scope>
    <source>
        <strain evidence="6 7">AHT 1</strain>
    </source>
</reference>
<dbReference type="AlphaFoldDB" id="C0GHU5"/>
<gene>
    <name evidence="4" type="primary">mtaD</name>
    <name evidence="6" type="ORF">DealDRAFT_2054</name>
</gene>
<feature type="binding site" evidence="4">
    <location>
        <position position="93"/>
    </location>
    <ligand>
        <name>substrate</name>
    </ligand>
</feature>
<dbReference type="OrthoDB" id="9807210at2"/>
<dbReference type="SUPFAM" id="SSF51338">
    <property type="entry name" value="Composite domain of metallo-dependent hydrolases"/>
    <property type="match status" value="1"/>
</dbReference>
<sequence>MKTLIRGATVVTANEQDTIIPDADVVVDNNIISYVGPKKEWVEDFAKVINGRGKLVAPGFVNAHGHAAMSLLRSLADDVPLMYWLEKRIWPVEAKLKREDVYWGTMLAILEMIKGGTTTFTDMYFFMDQVAEATEETGIRAVLARGLVGIGHMSEQGLEESQQFVENWQGGADGRISTMLGPHAPYTCPPDYLKRVLALQEKLDVPVQIHLCETRDEVDRIQKEHGVTPVELVRDTGLFQAPVIAAHCVHLTVDDIDILREFDVRVAHNPGSNLKLGSGISPVPDLLKRGITVGLGTDGAASNNNLDMMEEMRLAALLHKGSRMDPTAITARQALAMGTRESAQALFLEDVGTIEAGMKADLIMMDLQKPHLTPQHDLVAHLVYAAQPSDITLVMVNGRILMEDGNLTTMDEEKILFQAQQRALHLVEEKEDD</sequence>